<dbReference type="InterPro" id="IPR029058">
    <property type="entry name" value="AB_hydrolase_fold"/>
</dbReference>
<dbReference type="EMBL" id="CAWYQH010000068">
    <property type="protein sequence ID" value="CAK8679638.1"/>
    <property type="molecule type" value="Genomic_DNA"/>
</dbReference>
<proteinExistence type="predicted"/>
<keyword evidence="3" id="KW-1185">Reference proteome</keyword>
<comment type="caution">
    <text evidence="2">The sequence shown here is derived from an EMBL/GenBank/DDBJ whole genome shotgun (WGS) entry which is preliminary data.</text>
</comment>
<dbReference type="InterPro" id="IPR000073">
    <property type="entry name" value="AB_hydrolase_1"/>
</dbReference>
<gene>
    <name evidence="2" type="ORF">CVLEPA_LOCUS9899</name>
</gene>
<organism evidence="2 3">
    <name type="scientific">Clavelina lepadiformis</name>
    <name type="common">Light-bulb sea squirt</name>
    <name type="synonym">Ascidia lepadiformis</name>
    <dbReference type="NCBI Taxonomy" id="159417"/>
    <lineage>
        <taxon>Eukaryota</taxon>
        <taxon>Metazoa</taxon>
        <taxon>Chordata</taxon>
        <taxon>Tunicata</taxon>
        <taxon>Ascidiacea</taxon>
        <taxon>Aplousobranchia</taxon>
        <taxon>Clavelinidae</taxon>
        <taxon>Clavelina</taxon>
    </lineage>
</organism>
<evidence type="ECO:0000313" key="2">
    <source>
        <dbReference type="EMBL" id="CAK8679638.1"/>
    </source>
</evidence>
<dbReference type="Proteomes" id="UP001642483">
    <property type="component" value="Unassembled WGS sequence"/>
</dbReference>
<feature type="domain" description="AB hydrolase-1" evidence="1">
    <location>
        <begin position="84"/>
        <end position="157"/>
    </location>
</feature>
<dbReference type="PANTHER" id="PTHR43329">
    <property type="entry name" value="EPOXIDE HYDROLASE"/>
    <property type="match status" value="1"/>
</dbReference>
<evidence type="ECO:0000259" key="1">
    <source>
        <dbReference type="Pfam" id="PF00561"/>
    </source>
</evidence>
<dbReference type="Gene3D" id="3.40.50.1820">
    <property type="entry name" value="alpha/beta hydrolase"/>
    <property type="match status" value="1"/>
</dbReference>
<reference evidence="2 3" key="1">
    <citation type="submission" date="2024-02" db="EMBL/GenBank/DDBJ databases">
        <authorList>
            <person name="Daric V."/>
            <person name="Darras S."/>
        </authorList>
    </citation>
    <scope>NUCLEOTIDE SEQUENCE [LARGE SCALE GENOMIC DNA]</scope>
</reference>
<sequence>MGLSCHADQSLTSFVFVAAWSALGSKCNENYGVLCVEMFDWKLLERKAHNLLPEFAQKKFQHDFVRTKSGTRFHYVHTVSEDSPLMLCLHGFPECCFDQLNCSGLRYSWRGVLEKFSSKYHVVAYDMRGYGDSDKPKCRKIRQIERAQALQSFDTYNIDNAPLDTMV</sequence>
<dbReference type="Pfam" id="PF00561">
    <property type="entry name" value="Abhydrolase_1"/>
    <property type="match status" value="1"/>
</dbReference>
<dbReference type="SUPFAM" id="SSF53474">
    <property type="entry name" value="alpha/beta-Hydrolases"/>
    <property type="match status" value="1"/>
</dbReference>
<evidence type="ECO:0000313" key="3">
    <source>
        <dbReference type="Proteomes" id="UP001642483"/>
    </source>
</evidence>
<name>A0ABP0FNQ9_CLALP</name>
<protein>
    <recommendedName>
        <fullName evidence="1">AB hydrolase-1 domain-containing protein</fullName>
    </recommendedName>
</protein>
<accession>A0ABP0FNQ9</accession>